<dbReference type="RefSeq" id="WP_198418359.1">
    <property type="nucleotide sequence ID" value="NZ_AP018437.1"/>
</dbReference>
<keyword evidence="1" id="KW-0812">Transmembrane</keyword>
<keyword evidence="3" id="KW-1185">Reference proteome</keyword>
<protein>
    <submittedName>
        <fullName evidence="2">Uncharacterized protein DUF1232</fullName>
    </submittedName>
</protein>
<reference evidence="2 3" key="1">
    <citation type="submission" date="2018-08" db="EMBL/GenBank/DDBJ databases">
        <title>Genomic Encyclopedia of Type Strains, Phase IV (KMG-IV): sequencing the most valuable type-strain genomes for metagenomic binning, comparative biology and taxonomic classification.</title>
        <authorList>
            <person name="Goeker M."/>
        </authorList>
    </citation>
    <scope>NUCLEOTIDE SEQUENCE [LARGE SCALE GENOMIC DNA]</scope>
    <source>
        <strain evidence="2 3">DSM 23923</strain>
    </source>
</reference>
<dbReference type="AlphaFoldDB" id="A0A347ZVG6"/>
<organism evidence="2 3">
    <name type="scientific">Pelolinea submarina</name>
    <dbReference type="NCBI Taxonomy" id="913107"/>
    <lineage>
        <taxon>Bacteria</taxon>
        <taxon>Bacillati</taxon>
        <taxon>Chloroflexota</taxon>
        <taxon>Anaerolineae</taxon>
        <taxon>Anaerolineales</taxon>
        <taxon>Anaerolineaceae</taxon>
        <taxon>Pelolinea</taxon>
    </lineage>
</organism>
<evidence type="ECO:0000256" key="1">
    <source>
        <dbReference type="SAM" id="Phobius"/>
    </source>
</evidence>
<feature type="transmembrane region" description="Helical" evidence="1">
    <location>
        <begin position="12"/>
        <end position="30"/>
    </location>
</feature>
<proteinExistence type="predicted"/>
<dbReference type="Proteomes" id="UP000256388">
    <property type="component" value="Unassembled WGS sequence"/>
</dbReference>
<evidence type="ECO:0000313" key="3">
    <source>
        <dbReference type="Proteomes" id="UP000256388"/>
    </source>
</evidence>
<gene>
    <name evidence="2" type="ORF">DFR64_2196</name>
</gene>
<keyword evidence="1" id="KW-1133">Transmembrane helix</keyword>
<evidence type="ECO:0000313" key="2">
    <source>
        <dbReference type="EMBL" id="REG06994.1"/>
    </source>
</evidence>
<comment type="caution">
    <text evidence="2">The sequence shown here is derived from an EMBL/GenBank/DDBJ whole genome shotgun (WGS) entry which is preliminary data.</text>
</comment>
<keyword evidence="1" id="KW-0472">Membrane</keyword>
<sequence length="72" mass="8157">MNMDKNTPAKTWPPFWIYLTGFIGIIYILNPTMGVFELIPDNLPVIGNLDEGAAAILIWNAVQQLRATRRLK</sequence>
<accession>A0A347ZVG6</accession>
<name>A0A347ZVG6_9CHLR</name>
<dbReference type="EMBL" id="QUMS01000003">
    <property type="protein sequence ID" value="REG06994.1"/>
    <property type="molecule type" value="Genomic_DNA"/>
</dbReference>